<dbReference type="PRINTS" id="PR00111">
    <property type="entry name" value="ABHYDROLASE"/>
</dbReference>
<evidence type="ECO:0000259" key="2">
    <source>
        <dbReference type="Pfam" id="PF00561"/>
    </source>
</evidence>
<keyword evidence="1 3" id="KW-0378">Hydrolase</keyword>
<dbReference type="AlphaFoldDB" id="A0A3N0DW65"/>
<feature type="domain" description="AB hydrolase-1" evidence="2">
    <location>
        <begin position="29"/>
        <end position="137"/>
    </location>
</feature>
<accession>A0A3N0DW65</accession>
<name>A0A3N0DW65_9ACTN</name>
<proteinExistence type="predicted"/>
<dbReference type="PANTHER" id="PTHR43798:SF31">
    <property type="entry name" value="AB HYDROLASE SUPERFAMILY PROTEIN YCLE"/>
    <property type="match status" value="1"/>
</dbReference>
<dbReference type="InterPro" id="IPR050266">
    <property type="entry name" value="AB_hydrolase_sf"/>
</dbReference>
<dbReference type="Proteomes" id="UP000277094">
    <property type="component" value="Unassembled WGS sequence"/>
</dbReference>
<reference evidence="3 4" key="1">
    <citation type="submission" date="2018-11" db="EMBL/GenBank/DDBJ databases">
        <authorList>
            <person name="Li F."/>
        </authorList>
    </citation>
    <scope>NUCLEOTIDE SEQUENCE [LARGE SCALE GENOMIC DNA]</scope>
    <source>
        <strain evidence="3 4">KIS18-7</strain>
    </source>
</reference>
<evidence type="ECO:0000256" key="1">
    <source>
        <dbReference type="ARBA" id="ARBA00022801"/>
    </source>
</evidence>
<dbReference type="InterPro" id="IPR000073">
    <property type="entry name" value="AB_hydrolase_1"/>
</dbReference>
<evidence type="ECO:0000313" key="3">
    <source>
        <dbReference type="EMBL" id="RNL79693.1"/>
    </source>
</evidence>
<dbReference type="OrthoDB" id="63519at2"/>
<dbReference type="PANTHER" id="PTHR43798">
    <property type="entry name" value="MONOACYLGLYCEROL LIPASE"/>
    <property type="match status" value="1"/>
</dbReference>
<evidence type="ECO:0000313" key="4">
    <source>
        <dbReference type="Proteomes" id="UP000277094"/>
    </source>
</evidence>
<dbReference type="GO" id="GO:0016787">
    <property type="term" value="F:hydrolase activity"/>
    <property type="evidence" value="ECO:0007669"/>
    <property type="project" value="UniProtKB-KW"/>
</dbReference>
<dbReference type="Gene3D" id="3.40.50.1820">
    <property type="entry name" value="alpha/beta hydrolase"/>
    <property type="match status" value="1"/>
</dbReference>
<organism evidence="3 4">
    <name type="scientific">Nocardioides marmorisolisilvae</name>
    <dbReference type="NCBI Taxonomy" id="1542737"/>
    <lineage>
        <taxon>Bacteria</taxon>
        <taxon>Bacillati</taxon>
        <taxon>Actinomycetota</taxon>
        <taxon>Actinomycetes</taxon>
        <taxon>Propionibacteriales</taxon>
        <taxon>Nocardioidaceae</taxon>
        <taxon>Nocardioides</taxon>
    </lineage>
</organism>
<keyword evidence="4" id="KW-1185">Reference proteome</keyword>
<sequence>MTLVSERIGQLFVDDFRIEFTEYGGGSSWVVLVPGQLMPRRMHEPLARKLAATGAHVVTIDLLGHGRSDRPADPLLYSSTAFAEQVVALLDHLGAERAVIGGTSLGANVALEVAVAAPERVQGLLLEAPVLENAVEAGLLTSTPLLFASRFLPASVTGVRLLTRLVPRGVVPFWVGIALDTLHQRPAAMRATLHGLAFGRTAPPASERAAVDVPALVVGHPGDPLHPVADAQMVAEELTASQYVAARSALEWRTRPERLDAAAFAFVQECFESRTGRLLGASS</sequence>
<gene>
    <name evidence="3" type="ORF">EFL95_12080</name>
</gene>
<dbReference type="GO" id="GO:0016020">
    <property type="term" value="C:membrane"/>
    <property type="evidence" value="ECO:0007669"/>
    <property type="project" value="TreeGrafter"/>
</dbReference>
<dbReference type="EMBL" id="RJSG01000002">
    <property type="protein sequence ID" value="RNL79693.1"/>
    <property type="molecule type" value="Genomic_DNA"/>
</dbReference>
<dbReference type="RefSeq" id="WP_123234197.1">
    <property type="nucleotide sequence ID" value="NZ_RJSG01000002.1"/>
</dbReference>
<dbReference type="SUPFAM" id="SSF53474">
    <property type="entry name" value="alpha/beta-Hydrolases"/>
    <property type="match status" value="1"/>
</dbReference>
<protein>
    <submittedName>
        <fullName evidence="3">Alpha/beta fold hydrolase</fullName>
    </submittedName>
</protein>
<dbReference type="InterPro" id="IPR029058">
    <property type="entry name" value="AB_hydrolase_fold"/>
</dbReference>
<comment type="caution">
    <text evidence="3">The sequence shown here is derived from an EMBL/GenBank/DDBJ whole genome shotgun (WGS) entry which is preliminary data.</text>
</comment>
<dbReference type="Pfam" id="PF00561">
    <property type="entry name" value="Abhydrolase_1"/>
    <property type="match status" value="1"/>
</dbReference>